<dbReference type="InterPro" id="IPR036465">
    <property type="entry name" value="vWFA_dom_sf"/>
</dbReference>
<dbReference type="InterPro" id="IPR022156">
    <property type="entry name" value="Uncharacterised_YfbK_N"/>
</dbReference>
<organism evidence="3 4">
    <name type="scientific">Nostoc edaphicum CCNP1411</name>
    <dbReference type="NCBI Taxonomy" id="1472755"/>
    <lineage>
        <taxon>Bacteria</taxon>
        <taxon>Bacillati</taxon>
        <taxon>Cyanobacteriota</taxon>
        <taxon>Cyanophyceae</taxon>
        <taxon>Nostocales</taxon>
        <taxon>Nostocaceae</taxon>
        <taxon>Nostoc</taxon>
    </lineage>
</organism>
<dbReference type="Pfam" id="PF12450">
    <property type="entry name" value="vWF_A"/>
    <property type="match status" value="1"/>
</dbReference>
<protein>
    <submittedName>
        <fullName evidence="3">VWA domain-containing protein</fullName>
    </submittedName>
</protein>
<dbReference type="PANTHER" id="PTHR10166:SF37">
    <property type="entry name" value="STOLID, ISOFORM H"/>
    <property type="match status" value="1"/>
</dbReference>
<dbReference type="Gene3D" id="3.40.50.410">
    <property type="entry name" value="von Willebrand factor, type A domain"/>
    <property type="match status" value="1"/>
</dbReference>
<dbReference type="CDD" id="cd01465">
    <property type="entry name" value="vWA_subgroup"/>
    <property type="match status" value="1"/>
</dbReference>
<dbReference type="AlphaFoldDB" id="A0A7D7QHP5"/>
<reference evidence="4" key="1">
    <citation type="submission" date="2020-06" db="EMBL/GenBank/DDBJ databases">
        <title>Nostoc edaphicum CCNP1411 genome.</title>
        <authorList>
            <person name="Fidor A."/>
            <person name="Grabski M."/>
            <person name="Gawor J."/>
            <person name="Gromadka R."/>
            <person name="Wegrzyn G."/>
            <person name="Mazur-Marzec H."/>
        </authorList>
    </citation>
    <scope>NUCLEOTIDE SEQUENCE [LARGE SCALE GENOMIC DNA]</scope>
    <source>
        <strain evidence="4">CCNP1411</strain>
    </source>
</reference>
<feature type="compositionally biased region" description="Polar residues" evidence="1">
    <location>
        <begin position="208"/>
        <end position="218"/>
    </location>
</feature>
<dbReference type="SUPFAM" id="SSF53300">
    <property type="entry name" value="vWA-like"/>
    <property type="match status" value="1"/>
</dbReference>
<accession>A0A7D7QHP5</accession>
<evidence type="ECO:0000313" key="3">
    <source>
        <dbReference type="EMBL" id="QMS90542.1"/>
    </source>
</evidence>
<evidence type="ECO:0000259" key="2">
    <source>
        <dbReference type="PROSITE" id="PS50234"/>
    </source>
</evidence>
<dbReference type="KEGG" id="ned:HUN01_24280"/>
<sequence>MSYPIPSKMWQRVSIVVLLLLIPSVGIAILRQSATVAVPANQTPPSSTPTSSILPNHPDYQALQALVQKYSCVVPVQNFGTLPLTRAEFATVLNACVNRSNELIATDPKIVTQGDMKTLQRLQSEFAPELAILRNQIDELEAGSPVTPTQAPRERTQAESTRKTQPVPTAPPLSIPSGSSVQDQVSNRPVSPTRQTRSTIGRVAPEPQTGSRFNTENYNRIDDNPFHRVGNEPLSTFSIDVDTASYSNVRRFITQGELPPKDAVRIEELINYFTYNYPQPKGDADGRQSQRPFSVTTELAAAPWNPQHKLVQVGLQGKRLESETLPPSNLVFLIDVSGSMDDPNKLPLVQQSLKLLVNKLRPEDRVSLVVYAGNAGLVLPATPGSQKSKILAAIDRLEAGGSTAGGQGIELAYKIAKQSFLKSGNNRVILATDGDFNVGVSSDAELTRLIEQKRDQGIFLTVLGFGTGNYKDGKMEQLADKGNGNYAYIDTLLEAKKVLVNDLRGTLFTIAKDVKIQVEFNPAKVQAYRLIGYENRLLQNQDFNDDKKDAGDIGAGHSVTALYEIIPTGTKSDVKLPEIDPLRYQRSGETASDAAGNELMQVKLRYKLPQDSTSQLITQTIQDDDLRADQIPSTNLRFAAAVATFGMLLRDSEYKGNANFDLVMKLATQGKGEDQEGYRGEFIRLVEQSKGLMTRTGSRE</sequence>
<dbReference type="InterPro" id="IPR051173">
    <property type="entry name" value="Ca_channel_alpha-2/delta"/>
</dbReference>
<name>A0A7D7QHP5_9NOSO</name>
<evidence type="ECO:0000256" key="1">
    <source>
        <dbReference type="SAM" id="MobiDB-lite"/>
    </source>
</evidence>
<dbReference type="Proteomes" id="UP000514713">
    <property type="component" value="Chromosome"/>
</dbReference>
<dbReference type="Pfam" id="PF00092">
    <property type="entry name" value="VWA"/>
    <property type="match status" value="1"/>
</dbReference>
<dbReference type="RefSeq" id="WP_181928328.1">
    <property type="nucleotide sequence ID" value="NZ_CP054698.1"/>
</dbReference>
<proteinExistence type="predicted"/>
<dbReference type="PANTHER" id="PTHR10166">
    <property type="entry name" value="VOLTAGE-DEPENDENT CALCIUM CHANNEL SUBUNIT ALPHA-2/DELTA-RELATED"/>
    <property type="match status" value="1"/>
</dbReference>
<dbReference type="InterPro" id="IPR021908">
    <property type="entry name" value="YfbK_C"/>
</dbReference>
<dbReference type="EMBL" id="CP054698">
    <property type="protein sequence ID" value="QMS90542.1"/>
    <property type="molecule type" value="Genomic_DNA"/>
</dbReference>
<feature type="compositionally biased region" description="Polar residues" evidence="1">
    <location>
        <begin position="176"/>
        <end position="199"/>
    </location>
</feature>
<dbReference type="Pfam" id="PF12034">
    <property type="entry name" value="YfbK_C"/>
    <property type="match status" value="1"/>
</dbReference>
<feature type="compositionally biased region" description="Basic and acidic residues" evidence="1">
    <location>
        <begin position="152"/>
        <end position="162"/>
    </location>
</feature>
<evidence type="ECO:0000313" key="4">
    <source>
        <dbReference type="Proteomes" id="UP000514713"/>
    </source>
</evidence>
<dbReference type="InterPro" id="IPR002035">
    <property type="entry name" value="VWF_A"/>
</dbReference>
<keyword evidence="4" id="KW-1185">Reference proteome</keyword>
<feature type="domain" description="VWFA" evidence="2">
    <location>
        <begin position="329"/>
        <end position="507"/>
    </location>
</feature>
<feature type="region of interest" description="Disordered" evidence="1">
    <location>
        <begin position="141"/>
        <end position="227"/>
    </location>
</feature>
<gene>
    <name evidence="3" type="ORF">HUN01_24280</name>
</gene>
<dbReference type="PROSITE" id="PS50234">
    <property type="entry name" value="VWFA"/>
    <property type="match status" value="1"/>
</dbReference>
<dbReference type="SMART" id="SM00327">
    <property type="entry name" value="VWA"/>
    <property type="match status" value="1"/>
</dbReference>